<keyword evidence="2" id="KW-1185">Reference proteome</keyword>
<reference evidence="2" key="2">
    <citation type="submission" date="2015-01" db="EMBL/GenBank/DDBJ databases">
        <title>Evolutionary Origins and Diversification of the Mycorrhizal Mutualists.</title>
        <authorList>
            <consortium name="DOE Joint Genome Institute"/>
            <consortium name="Mycorrhizal Genomics Consortium"/>
            <person name="Kohler A."/>
            <person name="Kuo A."/>
            <person name="Nagy L.G."/>
            <person name="Floudas D."/>
            <person name="Copeland A."/>
            <person name="Barry K.W."/>
            <person name="Cichocki N."/>
            <person name="Veneault-Fourrey C."/>
            <person name="LaButti K."/>
            <person name="Lindquist E.A."/>
            <person name="Lipzen A."/>
            <person name="Lundell T."/>
            <person name="Morin E."/>
            <person name="Murat C."/>
            <person name="Riley R."/>
            <person name="Ohm R."/>
            <person name="Sun H."/>
            <person name="Tunlid A."/>
            <person name="Henrissat B."/>
            <person name="Grigoriev I.V."/>
            <person name="Hibbett D.S."/>
            <person name="Martin F."/>
        </authorList>
    </citation>
    <scope>NUCLEOTIDE SEQUENCE [LARGE SCALE GENOMIC DNA]</scope>
    <source>
        <strain evidence="2">Foug A</strain>
    </source>
</reference>
<evidence type="ECO:0000313" key="2">
    <source>
        <dbReference type="Proteomes" id="UP000053989"/>
    </source>
</evidence>
<gene>
    <name evidence="1" type="ORF">SCLCIDRAFT_182872</name>
</gene>
<dbReference type="AlphaFoldDB" id="A0A0C3DLW5"/>
<evidence type="ECO:0000313" key="1">
    <source>
        <dbReference type="EMBL" id="KIM57239.1"/>
    </source>
</evidence>
<protein>
    <submittedName>
        <fullName evidence="1">Uncharacterized protein</fullName>
    </submittedName>
</protein>
<sequence length="108" mass="12578">MVSVYGKPDSWVIRPKTTRFGSWLPRDPRHREPSQKVRYQEPRTYLFSTLRSRVETFKVSVSDFLRSTDASSYEFNSSVSTLWPNHGSTLKTCKLVAQTTQQCCFDSY</sequence>
<proteinExistence type="predicted"/>
<dbReference type="HOGENOM" id="CLU_2198523_0_0_1"/>
<organism evidence="1 2">
    <name type="scientific">Scleroderma citrinum Foug A</name>
    <dbReference type="NCBI Taxonomy" id="1036808"/>
    <lineage>
        <taxon>Eukaryota</taxon>
        <taxon>Fungi</taxon>
        <taxon>Dikarya</taxon>
        <taxon>Basidiomycota</taxon>
        <taxon>Agaricomycotina</taxon>
        <taxon>Agaricomycetes</taxon>
        <taxon>Agaricomycetidae</taxon>
        <taxon>Boletales</taxon>
        <taxon>Sclerodermatineae</taxon>
        <taxon>Sclerodermataceae</taxon>
        <taxon>Scleroderma</taxon>
    </lineage>
</organism>
<dbReference type="EMBL" id="KN822103">
    <property type="protein sequence ID" value="KIM57239.1"/>
    <property type="molecule type" value="Genomic_DNA"/>
</dbReference>
<reference evidence="1 2" key="1">
    <citation type="submission" date="2014-04" db="EMBL/GenBank/DDBJ databases">
        <authorList>
            <consortium name="DOE Joint Genome Institute"/>
            <person name="Kuo A."/>
            <person name="Kohler A."/>
            <person name="Nagy L.G."/>
            <person name="Floudas D."/>
            <person name="Copeland A."/>
            <person name="Barry K.W."/>
            <person name="Cichocki N."/>
            <person name="Veneault-Fourrey C."/>
            <person name="LaButti K."/>
            <person name="Lindquist E.A."/>
            <person name="Lipzen A."/>
            <person name="Lundell T."/>
            <person name="Morin E."/>
            <person name="Murat C."/>
            <person name="Sun H."/>
            <person name="Tunlid A."/>
            <person name="Henrissat B."/>
            <person name="Grigoriev I.V."/>
            <person name="Hibbett D.S."/>
            <person name="Martin F."/>
            <person name="Nordberg H.P."/>
            <person name="Cantor M.N."/>
            <person name="Hua S.X."/>
        </authorList>
    </citation>
    <scope>NUCLEOTIDE SEQUENCE [LARGE SCALE GENOMIC DNA]</scope>
    <source>
        <strain evidence="1 2">Foug A</strain>
    </source>
</reference>
<accession>A0A0C3DLW5</accession>
<dbReference type="Proteomes" id="UP000053989">
    <property type="component" value="Unassembled WGS sequence"/>
</dbReference>
<dbReference type="InParanoid" id="A0A0C3DLW5"/>
<name>A0A0C3DLW5_9AGAM</name>